<dbReference type="FunFam" id="1.10.286.20:FF:000001">
    <property type="entry name" value="Elongation factor Ts"/>
    <property type="match status" value="1"/>
</dbReference>
<keyword evidence="3 5" id="KW-0251">Elongation factor</keyword>
<dbReference type="InterPro" id="IPR018101">
    <property type="entry name" value="Transl_elong_Ts_CS"/>
</dbReference>
<dbReference type="FunFam" id="1.10.8.10:FF:000001">
    <property type="entry name" value="Elongation factor Ts"/>
    <property type="match status" value="1"/>
</dbReference>
<evidence type="ECO:0000256" key="4">
    <source>
        <dbReference type="ARBA" id="ARBA00022917"/>
    </source>
</evidence>
<evidence type="ECO:0000256" key="2">
    <source>
        <dbReference type="ARBA" id="ARBA00016956"/>
    </source>
</evidence>
<dbReference type="SUPFAM" id="SSF54713">
    <property type="entry name" value="Elongation factor Ts (EF-Ts), dimerisation domain"/>
    <property type="match status" value="1"/>
</dbReference>
<dbReference type="Gene3D" id="1.10.8.10">
    <property type="entry name" value="DNA helicase RuvA subunit, C-terminal domain"/>
    <property type="match status" value="1"/>
</dbReference>
<evidence type="ECO:0000256" key="5">
    <source>
        <dbReference type="HAMAP-Rule" id="MF_00050"/>
    </source>
</evidence>
<dbReference type="EMBL" id="AP018042">
    <property type="protein sequence ID" value="BAX79886.1"/>
    <property type="molecule type" value="Genomic_DNA"/>
</dbReference>
<dbReference type="PANTHER" id="PTHR11741:SF0">
    <property type="entry name" value="ELONGATION FACTOR TS, MITOCHONDRIAL"/>
    <property type="match status" value="1"/>
</dbReference>
<dbReference type="HAMAP" id="MF_00050">
    <property type="entry name" value="EF_Ts"/>
    <property type="match status" value="1"/>
</dbReference>
<reference evidence="7 8" key="1">
    <citation type="journal article" date="2018" name="Mar. Genomics">
        <title>Complete genome sequence of Marinifilaceae bacterium strain SPP2, isolated from the Antarctic marine sediment.</title>
        <authorList>
            <person name="Watanabe M."/>
            <person name="Kojima H."/>
            <person name="Fukui M."/>
        </authorList>
    </citation>
    <scope>NUCLEOTIDE SEQUENCE [LARGE SCALE GENOMIC DNA]</scope>
    <source>
        <strain evidence="7 8">SPP2</strain>
    </source>
</reference>
<keyword evidence="8" id="KW-1185">Reference proteome</keyword>
<keyword evidence="4 5" id="KW-0648">Protein biosynthesis</keyword>
<reference evidence="8" key="2">
    <citation type="journal article" date="2020" name="Antonie Van Leeuwenhoek">
        <title>Labilibaculum antarcticum sp. nov., a novel facultative anaerobic, psychrotorelant bacterium isolated from marine sediment of Antarctica.</title>
        <authorList>
            <person name="Watanabe M."/>
            <person name="Kojima H."/>
            <person name="Fukui M."/>
        </authorList>
    </citation>
    <scope>NUCLEOTIDE SEQUENCE [LARGE SCALE GENOMIC DNA]</scope>
    <source>
        <strain evidence="8">SPP2</strain>
    </source>
</reference>
<dbReference type="AlphaFoldDB" id="A0A1Y1CHN3"/>
<feature type="region of interest" description="Involved in Mg(2+) ion dislocation from EF-Tu" evidence="5">
    <location>
        <begin position="81"/>
        <end position="84"/>
    </location>
</feature>
<dbReference type="Gene3D" id="1.10.286.20">
    <property type="match status" value="1"/>
</dbReference>
<protein>
    <recommendedName>
        <fullName evidence="2 5">Elongation factor Ts</fullName>
        <shortName evidence="5">EF-Ts</shortName>
    </recommendedName>
</protein>
<dbReference type="InterPro" id="IPR036402">
    <property type="entry name" value="EF-Ts_dimer_sf"/>
</dbReference>
<name>A0A1Y1CHN3_9BACT</name>
<dbReference type="Proteomes" id="UP000218267">
    <property type="component" value="Chromosome"/>
</dbReference>
<dbReference type="GO" id="GO:0005737">
    <property type="term" value="C:cytoplasm"/>
    <property type="evidence" value="ECO:0007669"/>
    <property type="project" value="UniProtKB-SubCell"/>
</dbReference>
<comment type="subcellular location">
    <subcellularLocation>
        <location evidence="5">Cytoplasm</location>
    </subcellularLocation>
</comment>
<evidence type="ECO:0000313" key="8">
    <source>
        <dbReference type="Proteomes" id="UP000218267"/>
    </source>
</evidence>
<evidence type="ECO:0000256" key="1">
    <source>
        <dbReference type="ARBA" id="ARBA00005532"/>
    </source>
</evidence>
<dbReference type="InterPro" id="IPR014039">
    <property type="entry name" value="Transl_elong_EFTs/EF1B_dimer"/>
</dbReference>
<dbReference type="InterPro" id="IPR009060">
    <property type="entry name" value="UBA-like_sf"/>
</dbReference>
<evidence type="ECO:0000256" key="3">
    <source>
        <dbReference type="ARBA" id="ARBA00022768"/>
    </source>
</evidence>
<sequence length="274" mass="29939">MSIKAADVAKLRKATGAGMMDCKNALVEAEGDFDAAVTIIRKKGMSIANKRADRSATEGVVLAKVSEDKKSGAMITLNCETDFVAKNDSFVEFATKILDLALTNMPADLEALKALDLEGRKVEEHVTEQTGIIGEKIDLSFFGKMEAEYAVAYIHAGNKLSTMIGFNNTLEEQMARDVAMQAAAMAPISIDKDDVEADVVAKELEIAKEKARIEGKPEAMLDKIAAGRLAKFFKESTLLNQDFVKNNKQTIKQYLAEANKDLTVTKMMRFTLNA</sequence>
<accession>A0A1Y1CHN3</accession>
<dbReference type="Gene3D" id="3.30.479.20">
    <property type="entry name" value="Elongation factor Ts, dimerisation domain"/>
    <property type="match status" value="2"/>
</dbReference>
<gene>
    <name evidence="5" type="primary">tsf</name>
    <name evidence="7" type="ORF">ALGA_1510</name>
</gene>
<dbReference type="PROSITE" id="PS01126">
    <property type="entry name" value="EF_TS_1"/>
    <property type="match status" value="1"/>
</dbReference>
<organism evidence="7 8">
    <name type="scientific">Labilibaculum antarcticum</name>
    <dbReference type="NCBI Taxonomy" id="1717717"/>
    <lineage>
        <taxon>Bacteria</taxon>
        <taxon>Pseudomonadati</taxon>
        <taxon>Bacteroidota</taxon>
        <taxon>Bacteroidia</taxon>
        <taxon>Marinilabiliales</taxon>
        <taxon>Marinifilaceae</taxon>
        <taxon>Labilibaculum</taxon>
    </lineage>
</organism>
<dbReference type="RefSeq" id="WP_096428767.1">
    <property type="nucleotide sequence ID" value="NZ_AP018042.1"/>
</dbReference>
<evidence type="ECO:0000313" key="7">
    <source>
        <dbReference type="EMBL" id="BAX79886.1"/>
    </source>
</evidence>
<feature type="domain" description="Translation elongation factor EFTs/EF1B dimerisation" evidence="6">
    <location>
        <begin position="72"/>
        <end position="272"/>
    </location>
</feature>
<proteinExistence type="inferred from homology"/>
<comment type="function">
    <text evidence="5">Associates with the EF-Tu.GDP complex and induces the exchange of GDP to GTP. It remains bound to the aminoacyl-tRNA.EF-Tu.GTP complex up to the GTP hydrolysis stage on the ribosome.</text>
</comment>
<dbReference type="KEGG" id="mbas:ALGA_1510"/>
<dbReference type="NCBIfam" id="TIGR00116">
    <property type="entry name" value="tsf"/>
    <property type="match status" value="1"/>
</dbReference>
<dbReference type="PANTHER" id="PTHR11741">
    <property type="entry name" value="ELONGATION FACTOR TS"/>
    <property type="match status" value="1"/>
</dbReference>
<keyword evidence="5" id="KW-0963">Cytoplasm</keyword>
<comment type="similarity">
    <text evidence="1 5">Belongs to the EF-Ts family.</text>
</comment>
<dbReference type="Pfam" id="PF00889">
    <property type="entry name" value="EF_TS"/>
    <property type="match status" value="1"/>
</dbReference>
<dbReference type="CDD" id="cd14275">
    <property type="entry name" value="UBA_EF-Ts"/>
    <property type="match status" value="1"/>
</dbReference>
<dbReference type="GO" id="GO:0003746">
    <property type="term" value="F:translation elongation factor activity"/>
    <property type="evidence" value="ECO:0007669"/>
    <property type="project" value="UniProtKB-UniRule"/>
</dbReference>
<dbReference type="InterPro" id="IPR001816">
    <property type="entry name" value="Transl_elong_EFTs/EF1B"/>
</dbReference>
<dbReference type="SUPFAM" id="SSF46934">
    <property type="entry name" value="UBA-like"/>
    <property type="match status" value="1"/>
</dbReference>
<evidence type="ECO:0000259" key="6">
    <source>
        <dbReference type="Pfam" id="PF00889"/>
    </source>
</evidence>
<dbReference type="OrthoDB" id="9808348at2"/>